<dbReference type="GO" id="GO:0008408">
    <property type="term" value="F:3'-5' exonuclease activity"/>
    <property type="evidence" value="ECO:0007669"/>
    <property type="project" value="TreeGrafter"/>
</dbReference>
<proteinExistence type="predicted"/>
<feature type="domain" description="Exonuclease" evidence="4">
    <location>
        <begin position="17"/>
        <end position="185"/>
    </location>
</feature>
<dbReference type="PANTHER" id="PTHR30231:SF4">
    <property type="entry name" value="PROTEIN NEN2"/>
    <property type="match status" value="1"/>
</dbReference>
<evidence type="ECO:0000259" key="4">
    <source>
        <dbReference type="SMART" id="SM00479"/>
    </source>
</evidence>
<dbReference type="GO" id="GO:0003676">
    <property type="term" value="F:nucleic acid binding"/>
    <property type="evidence" value="ECO:0007669"/>
    <property type="project" value="InterPro"/>
</dbReference>
<dbReference type="SUPFAM" id="SSF53098">
    <property type="entry name" value="Ribonuclease H-like"/>
    <property type="match status" value="1"/>
</dbReference>
<protein>
    <submittedName>
        <fullName evidence="5">3'-5' exonuclease</fullName>
    </submittedName>
</protein>
<dbReference type="EMBL" id="VUNC01000002">
    <property type="protein sequence ID" value="MST72288.1"/>
    <property type="molecule type" value="Genomic_DNA"/>
</dbReference>
<evidence type="ECO:0000256" key="3">
    <source>
        <dbReference type="ARBA" id="ARBA00022839"/>
    </source>
</evidence>
<dbReference type="RefSeq" id="WP_154434217.1">
    <property type="nucleotide sequence ID" value="NZ_VUNC01000002.1"/>
</dbReference>
<keyword evidence="1" id="KW-0540">Nuclease</keyword>
<evidence type="ECO:0000313" key="5">
    <source>
        <dbReference type="EMBL" id="MST72288.1"/>
    </source>
</evidence>
<dbReference type="CDD" id="cd06127">
    <property type="entry name" value="DEDDh"/>
    <property type="match status" value="1"/>
</dbReference>
<dbReference type="InterPro" id="IPR036397">
    <property type="entry name" value="RNaseH_sf"/>
</dbReference>
<comment type="caution">
    <text evidence="5">The sequence shown here is derived from an EMBL/GenBank/DDBJ whole genome shotgun (WGS) entry which is preliminary data.</text>
</comment>
<keyword evidence="2" id="KW-0378">Hydrolase</keyword>
<name>A0A6N7XM35_9ACTN</name>
<dbReference type="InterPro" id="IPR013520">
    <property type="entry name" value="Ribonucl_H"/>
</dbReference>
<evidence type="ECO:0000256" key="2">
    <source>
        <dbReference type="ARBA" id="ARBA00022801"/>
    </source>
</evidence>
<evidence type="ECO:0000313" key="6">
    <source>
        <dbReference type="Proteomes" id="UP000469325"/>
    </source>
</evidence>
<reference evidence="5 6" key="1">
    <citation type="submission" date="2019-08" db="EMBL/GenBank/DDBJ databases">
        <title>In-depth cultivation of the pig gut microbiome towards novel bacterial diversity and tailored functional studies.</title>
        <authorList>
            <person name="Wylensek D."/>
            <person name="Hitch T.C.A."/>
            <person name="Clavel T."/>
        </authorList>
    </citation>
    <scope>NUCLEOTIDE SEQUENCE [LARGE SCALE GENOMIC DNA]</scope>
    <source>
        <strain evidence="5 6">CA-Schmier-601-WT-1</strain>
    </source>
</reference>
<sequence length="197" mass="21988">MDIDAVCRSLTGVGLVDAVILDTETTGLHPEWDDELLSLAIVDSDGRRLFNSLVRPRHHEAWPQAQRVNGISPAMVWDAPTADELSDVVSSFVSDGHLVVGFNLIFDLKFLLCEEIISQPPQITFDVMREYARVHPRRSGRGSRGWVRLEDVAHHYGIAFSPHNALEDARATAGCFRALLGDESYVRAVQAQRGRER</sequence>
<dbReference type="AlphaFoldDB" id="A0A6N7XM35"/>
<dbReference type="InterPro" id="IPR012337">
    <property type="entry name" value="RNaseH-like_sf"/>
</dbReference>
<keyword evidence="6" id="KW-1185">Reference proteome</keyword>
<keyword evidence="3 5" id="KW-0269">Exonuclease</keyword>
<dbReference type="Gene3D" id="3.30.420.10">
    <property type="entry name" value="Ribonuclease H-like superfamily/Ribonuclease H"/>
    <property type="match status" value="1"/>
</dbReference>
<dbReference type="Pfam" id="PF00929">
    <property type="entry name" value="RNase_T"/>
    <property type="match status" value="1"/>
</dbReference>
<dbReference type="PANTHER" id="PTHR30231">
    <property type="entry name" value="DNA POLYMERASE III SUBUNIT EPSILON"/>
    <property type="match status" value="1"/>
</dbReference>
<accession>A0A6N7XM35</accession>
<organism evidence="5 6">
    <name type="scientific">Olsenella porci</name>
    <dbReference type="NCBI Taxonomy" id="2652279"/>
    <lineage>
        <taxon>Bacteria</taxon>
        <taxon>Bacillati</taxon>
        <taxon>Actinomycetota</taxon>
        <taxon>Coriobacteriia</taxon>
        <taxon>Coriobacteriales</taxon>
        <taxon>Atopobiaceae</taxon>
        <taxon>Olsenella</taxon>
    </lineage>
</organism>
<dbReference type="Proteomes" id="UP000469325">
    <property type="component" value="Unassembled WGS sequence"/>
</dbReference>
<evidence type="ECO:0000256" key="1">
    <source>
        <dbReference type="ARBA" id="ARBA00022722"/>
    </source>
</evidence>
<gene>
    <name evidence="5" type="ORF">FYJ68_04085</name>
</gene>
<dbReference type="SMART" id="SM00479">
    <property type="entry name" value="EXOIII"/>
    <property type="match status" value="1"/>
</dbReference>